<dbReference type="Proteomes" id="UP000061660">
    <property type="component" value="Chromosome"/>
</dbReference>
<dbReference type="PATRIC" id="fig|162209.4.peg.1575"/>
<dbReference type="RefSeq" id="WP_062408226.1">
    <property type="nucleotide sequence ID" value="NZ_CP013652.1"/>
</dbReference>
<dbReference type="KEGG" id="pnp:IJ22_14850"/>
<dbReference type="OrthoDB" id="2691759at2"/>
<protein>
    <submittedName>
        <fullName evidence="1">Uncharacterized protein</fullName>
    </submittedName>
</protein>
<evidence type="ECO:0000313" key="2">
    <source>
        <dbReference type="Proteomes" id="UP000061660"/>
    </source>
</evidence>
<proteinExistence type="predicted"/>
<keyword evidence="2" id="KW-1185">Reference proteome</keyword>
<sequence>MNWIAKQLYYKVQRQMTGISQITEAQERWMYLYEDKVVTHYREFPIHEVFDISYRKLGGTEGILYLHTKQGVYSYMVKADPSEFVEAFKQLESSS</sequence>
<reference evidence="1 2" key="2">
    <citation type="journal article" date="2016" name="Genome Announc.">
        <title>Complete Genome Sequences of Two Interactive Moderate Thermophiles, Paenibacillus napthalenovorans 32O-Y and Paenibacillus sp. 32O-W.</title>
        <authorList>
            <person name="Butler R.R.III."/>
            <person name="Wang J."/>
            <person name="Stark B.C."/>
            <person name="Pombert J.F."/>
        </authorList>
    </citation>
    <scope>NUCLEOTIDE SEQUENCE [LARGE SCALE GENOMIC DNA]</scope>
    <source>
        <strain evidence="1 2">32O-Y</strain>
    </source>
</reference>
<name>A0A0U2W2W5_9BACL</name>
<dbReference type="STRING" id="162209.IJ22_14850"/>
<dbReference type="AlphaFoldDB" id="A0A0U2W2W5"/>
<evidence type="ECO:0000313" key="1">
    <source>
        <dbReference type="EMBL" id="ALS21861.1"/>
    </source>
</evidence>
<reference evidence="2" key="1">
    <citation type="submission" date="2015-12" db="EMBL/GenBank/DDBJ databases">
        <title>Complete genome sequences of two moderately thermophilic Paenibacillus species.</title>
        <authorList>
            <person name="Butler R.III."/>
            <person name="Wang J."/>
            <person name="Stark B.C."/>
            <person name="Pombert J.-F."/>
        </authorList>
    </citation>
    <scope>NUCLEOTIDE SEQUENCE [LARGE SCALE GENOMIC DNA]</scope>
    <source>
        <strain evidence="2">32O-Y</strain>
    </source>
</reference>
<organism evidence="1 2">
    <name type="scientific">Paenibacillus naphthalenovorans</name>
    <dbReference type="NCBI Taxonomy" id="162209"/>
    <lineage>
        <taxon>Bacteria</taxon>
        <taxon>Bacillati</taxon>
        <taxon>Bacillota</taxon>
        <taxon>Bacilli</taxon>
        <taxon>Bacillales</taxon>
        <taxon>Paenibacillaceae</taxon>
        <taxon>Paenibacillus</taxon>
    </lineage>
</organism>
<dbReference type="EMBL" id="CP013652">
    <property type="protein sequence ID" value="ALS21861.1"/>
    <property type="molecule type" value="Genomic_DNA"/>
</dbReference>
<accession>A0A0U2W2W5</accession>
<gene>
    <name evidence="1" type="ORF">IJ22_14850</name>
</gene>